<evidence type="ECO:0000259" key="5">
    <source>
        <dbReference type="PROSITE" id="PS50850"/>
    </source>
</evidence>
<keyword evidence="3 4" id="KW-0472">Membrane</keyword>
<proteinExistence type="predicted"/>
<dbReference type="PANTHER" id="PTHR11360:SF290">
    <property type="entry name" value="MONOCARBOXYLATE MFS PERMEASE"/>
    <property type="match status" value="1"/>
</dbReference>
<protein>
    <submittedName>
        <fullName evidence="6">MFS transporter</fullName>
    </submittedName>
</protein>
<feature type="transmembrane region" description="Helical" evidence="4">
    <location>
        <begin position="268"/>
        <end position="288"/>
    </location>
</feature>
<accession>A0ABS6WP57</accession>
<feature type="transmembrane region" description="Helical" evidence="4">
    <location>
        <begin position="236"/>
        <end position="262"/>
    </location>
</feature>
<evidence type="ECO:0000313" key="6">
    <source>
        <dbReference type="EMBL" id="MBW3097690.1"/>
    </source>
</evidence>
<evidence type="ECO:0000256" key="1">
    <source>
        <dbReference type="ARBA" id="ARBA00022692"/>
    </source>
</evidence>
<feature type="transmembrane region" description="Helical" evidence="4">
    <location>
        <begin position="326"/>
        <end position="349"/>
    </location>
</feature>
<dbReference type="InterPro" id="IPR011701">
    <property type="entry name" value="MFS"/>
</dbReference>
<dbReference type="InterPro" id="IPR050327">
    <property type="entry name" value="Proton-linked_MCT"/>
</dbReference>
<evidence type="ECO:0000313" key="7">
    <source>
        <dbReference type="Proteomes" id="UP001430804"/>
    </source>
</evidence>
<dbReference type="EMBL" id="JAHWQX010000002">
    <property type="protein sequence ID" value="MBW3097690.1"/>
    <property type="molecule type" value="Genomic_DNA"/>
</dbReference>
<dbReference type="PANTHER" id="PTHR11360">
    <property type="entry name" value="MONOCARBOXYLATE TRANSPORTER"/>
    <property type="match status" value="1"/>
</dbReference>
<reference evidence="6" key="1">
    <citation type="submission" date="2021-07" db="EMBL/GenBank/DDBJ databases">
        <title>Pseudohoeflea marina sp. nov. a polyhydroxyalcanoate-producing bacterium.</title>
        <authorList>
            <person name="Zheng W."/>
            <person name="Yu S."/>
            <person name="Huang Y."/>
        </authorList>
    </citation>
    <scope>NUCLEOTIDE SEQUENCE</scope>
    <source>
        <strain evidence="6">DP4N28-3</strain>
    </source>
</reference>
<dbReference type="Pfam" id="PF07690">
    <property type="entry name" value="MFS_1"/>
    <property type="match status" value="1"/>
</dbReference>
<keyword evidence="2 4" id="KW-1133">Transmembrane helix</keyword>
<name>A0ABS6WP57_9HYPH</name>
<organism evidence="6 7">
    <name type="scientific">Pseudohoeflea coraliihabitans</name>
    <dbReference type="NCBI Taxonomy" id="2860393"/>
    <lineage>
        <taxon>Bacteria</taxon>
        <taxon>Pseudomonadati</taxon>
        <taxon>Pseudomonadota</taxon>
        <taxon>Alphaproteobacteria</taxon>
        <taxon>Hyphomicrobiales</taxon>
        <taxon>Rhizobiaceae</taxon>
        <taxon>Pseudohoeflea</taxon>
    </lineage>
</organism>
<comment type="caution">
    <text evidence="6">The sequence shown here is derived from an EMBL/GenBank/DDBJ whole genome shotgun (WGS) entry which is preliminary data.</text>
</comment>
<dbReference type="Proteomes" id="UP001430804">
    <property type="component" value="Unassembled WGS sequence"/>
</dbReference>
<evidence type="ECO:0000256" key="4">
    <source>
        <dbReference type="SAM" id="Phobius"/>
    </source>
</evidence>
<gene>
    <name evidence="6" type="ORF">KY465_10390</name>
</gene>
<keyword evidence="7" id="KW-1185">Reference proteome</keyword>
<dbReference type="PROSITE" id="PS50850">
    <property type="entry name" value="MFS"/>
    <property type="match status" value="1"/>
</dbReference>
<feature type="transmembrane region" description="Helical" evidence="4">
    <location>
        <begin position="53"/>
        <end position="73"/>
    </location>
</feature>
<feature type="domain" description="Major facilitator superfamily (MFS) profile" evidence="5">
    <location>
        <begin position="9"/>
        <end position="416"/>
    </location>
</feature>
<keyword evidence="1 4" id="KW-0812">Transmembrane</keyword>
<evidence type="ECO:0000256" key="2">
    <source>
        <dbReference type="ARBA" id="ARBA00022989"/>
    </source>
</evidence>
<dbReference type="InterPro" id="IPR020846">
    <property type="entry name" value="MFS_dom"/>
</dbReference>
<feature type="transmembrane region" description="Helical" evidence="4">
    <location>
        <begin position="300"/>
        <end position="320"/>
    </location>
</feature>
<feature type="transmembrane region" description="Helical" evidence="4">
    <location>
        <begin position="144"/>
        <end position="162"/>
    </location>
</feature>
<feature type="transmembrane region" description="Helical" evidence="4">
    <location>
        <begin position="109"/>
        <end position="132"/>
    </location>
</feature>
<dbReference type="RefSeq" id="WP_219201572.1">
    <property type="nucleotide sequence ID" value="NZ_JAHWQX010000002.1"/>
</dbReference>
<feature type="transmembrane region" description="Helical" evidence="4">
    <location>
        <begin position="394"/>
        <end position="414"/>
    </location>
</feature>
<feature type="transmembrane region" description="Helical" evidence="4">
    <location>
        <begin position="174"/>
        <end position="193"/>
    </location>
</feature>
<feature type="transmembrane region" description="Helical" evidence="4">
    <location>
        <begin position="85"/>
        <end position="103"/>
    </location>
</feature>
<feature type="transmembrane region" description="Helical" evidence="4">
    <location>
        <begin position="20"/>
        <end position="41"/>
    </location>
</feature>
<evidence type="ECO:0000256" key="3">
    <source>
        <dbReference type="ARBA" id="ARBA00023136"/>
    </source>
</evidence>
<feature type="transmembrane region" description="Helical" evidence="4">
    <location>
        <begin position="369"/>
        <end position="388"/>
    </location>
</feature>
<sequence>MMWPRTGLLVPSRLMAPMTFGLGVTMTIGYGTLYYPFAILGPEIARHFGWADSFVFGVFSIALLSSALAAPLAGRLLDRVGARPVLMLGSALVAACLVWLSQISGRASFIAAILLAECLSVMVLYDACFAALTAMHGLKARRHITHVTLIAGFASTIFWPLIHAMLTVMDWRGVFLVLAAINACIALPIHWLLPRSGRQMVAGLRAPPPSPKLQVAQPANPPQPGLLPPNRRLLPYVLMALSFACGGFLMSAVHTSFFLLLGAIGRDAALAALAGAIIGPMQVGARLLELLSGGRVAASLVGLISNGAMALGIGLLVLAWGNFATLPVIVFAAAFGIGQGLTFVARAILPARLFGTHGYGRVTGNLAAVRLAFTAAGPFFTTICLETFGVGAAFTLLGTVAAAGLVTALALVSVELRLRPEAKNISAEEDQ</sequence>